<protein>
    <recommendedName>
        <fullName evidence="3">Activator of basal transcription 1</fullName>
    </recommendedName>
</protein>
<comment type="catalytic activity">
    <reaction evidence="7">
        <text>N(6)-acetyl-L-lysyl-[histone] + H2O = L-lysyl-[histone] + acetate</text>
        <dbReference type="Rhea" id="RHEA:58196"/>
        <dbReference type="Rhea" id="RHEA-COMP:9845"/>
        <dbReference type="Rhea" id="RHEA-COMP:11338"/>
        <dbReference type="ChEBI" id="CHEBI:15377"/>
        <dbReference type="ChEBI" id="CHEBI:29969"/>
        <dbReference type="ChEBI" id="CHEBI:30089"/>
        <dbReference type="ChEBI" id="CHEBI:61930"/>
        <dbReference type="EC" id="3.5.1.98"/>
    </reaction>
</comment>
<dbReference type="EMBL" id="JYDT01000021">
    <property type="protein sequence ID" value="KRY90416.1"/>
    <property type="molecule type" value="Genomic_DNA"/>
</dbReference>
<reference evidence="10 11" key="1">
    <citation type="submission" date="2015-01" db="EMBL/GenBank/DDBJ databases">
        <title>Evolution of Trichinella species and genotypes.</title>
        <authorList>
            <person name="Korhonen P.K."/>
            <person name="Edoardo P."/>
            <person name="Giuseppe L.R."/>
            <person name="Gasser R.B."/>
        </authorList>
    </citation>
    <scope>NUCLEOTIDE SEQUENCE [LARGE SCALE GENOMIC DNA]</scope>
    <source>
        <strain evidence="10">ISS470</strain>
    </source>
</reference>
<dbReference type="GO" id="GO:0003723">
    <property type="term" value="F:RNA binding"/>
    <property type="evidence" value="ECO:0007669"/>
    <property type="project" value="UniProtKB-UniRule"/>
</dbReference>
<dbReference type="Pfam" id="PF00076">
    <property type="entry name" value="RRM_1"/>
    <property type="match status" value="1"/>
</dbReference>
<gene>
    <name evidence="10" type="primary">HDAC11</name>
    <name evidence="10" type="ORF">T4D_16841</name>
</gene>
<dbReference type="Gene3D" id="3.40.800.20">
    <property type="entry name" value="Histone deacetylase domain"/>
    <property type="match status" value="1"/>
</dbReference>
<dbReference type="OrthoDB" id="287393at2759"/>
<keyword evidence="11" id="KW-1185">Reference proteome</keyword>
<dbReference type="SUPFAM" id="SSF52768">
    <property type="entry name" value="Arginase/deacetylase"/>
    <property type="match status" value="1"/>
</dbReference>
<dbReference type="PRINTS" id="PR01270">
    <property type="entry name" value="HDASUPER"/>
</dbReference>
<dbReference type="PANTHER" id="PTHR12311">
    <property type="entry name" value="ACTIVATOR OF BASAL TRANSCRIPTION 1"/>
    <property type="match status" value="1"/>
</dbReference>
<dbReference type="SUPFAM" id="SSF54928">
    <property type="entry name" value="RNA-binding domain, RBD"/>
    <property type="match status" value="1"/>
</dbReference>
<evidence type="ECO:0000256" key="7">
    <source>
        <dbReference type="ARBA" id="ARBA00048287"/>
    </source>
</evidence>
<evidence type="ECO:0000313" key="10">
    <source>
        <dbReference type="EMBL" id="KRY90416.1"/>
    </source>
</evidence>
<dbReference type="InterPro" id="IPR000286">
    <property type="entry name" value="HDACs"/>
</dbReference>
<keyword evidence="6" id="KW-0539">Nucleus</keyword>
<dbReference type="InterPro" id="IPR035979">
    <property type="entry name" value="RBD_domain_sf"/>
</dbReference>
<evidence type="ECO:0000313" key="11">
    <source>
        <dbReference type="Proteomes" id="UP000054995"/>
    </source>
</evidence>
<dbReference type="InterPro" id="IPR044150">
    <property type="entry name" value="HDAC_classIV"/>
</dbReference>
<dbReference type="InterPro" id="IPR000504">
    <property type="entry name" value="RRM_dom"/>
</dbReference>
<sequence>MDITEEDFRRFNSSKLYAPLKEQGLHSFVFDPIYDIRFFGIEKLHPFDAGKWGRVYNKLVERGYINEQHICRPREAQYDDLLIVHSKSYLSTLQWNVLIARIMEVPLLIFFPACVIDRKVLKSFRYQTGGTVLAVRLAIECGAAVNLGGGFHHCSSKSGGGFCPYADITLAIKFVFSQRLVEKVMIVDLDAHQGNGHERDFLTSTDNVYILDMYNCDIYPRDAKAKKAIRKAVEIKSQTSDQRYFSLLKKALDEAVLEFQPELVLYNAGTDSLTNDPLPAVPIAMVFSGGYQRNSAERLRMAINFMQLLRKYNLPSPFSLAMYGAVGAVCGIYITDWNQIEGAEELRAYSCVDQGLWFDENGLPDVAVGLYEGALELIDKAGNMPGATENENYLKMLSARGMVVDRLQWLRSRCNGEEKSQTADVEPPVCFLEAFEPCRDAELICQIDDGVQLYTKPPQSESESELKTVGFISVGSWVYPLLPGKSPVLHSTFGAYIFPSCSEDPTDPKVGLMLPPNLDKEKLKQFEDIVHESTMCVDQKEPPKLTETEEKSLSAKIANFLVSGGTYVALGIRECAEKTSDIIERKSSLLSSRVSFSESKLAGYPRVQTGVHYLRKGSKLAVKVSGYLADQVGVAASRLGKLLASEASKRMKKDGVVSKAVYGAAEVASGGICGAAAVWVSMEEAARILGKSIANGSVRVMEQKYGPSVATLTDDALHTLGYCGATAWNVHNIGPKAIAKETVRELGLSLSKEGSSRNLKMKKPSPPQMEIAEIEDKKKEKKKKLQQESDFTLDESTEPGIIYMSTIPYSMTVKQVRDILESYGTIGRIYFHKEQVEGKNGKRRRRYTEGWVEFADKRVAKRVAMMLNNKQVGGRKRSRAYECLWNMKYLHRFKWYHLTEQLTYERNLHRQRLQMEVSQAKREARFFSQQLEKGKHLSKLEQHVLKKGGLWERYQRQIKQRKPFVEKKSVDRTKLLKSILQ</sequence>
<dbReference type="Gene3D" id="3.30.70.330">
    <property type="match status" value="1"/>
</dbReference>
<dbReference type="GO" id="GO:0005730">
    <property type="term" value="C:nucleolus"/>
    <property type="evidence" value="ECO:0007669"/>
    <property type="project" value="UniProtKB-SubCell"/>
</dbReference>
<evidence type="ECO:0000256" key="4">
    <source>
        <dbReference type="ARBA" id="ARBA00022801"/>
    </source>
</evidence>
<dbReference type="InterPro" id="IPR012677">
    <property type="entry name" value="Nucleotide-bd_a/b_plait_sf"/>
</dbReference>
<evidence type="ECO:0000256" key="5">
    <source>
        <dbReference type="ARBA" id="ARBA00022884"/>
    </source>
</evidence>
<dbReference type="CDD" id="cd12263">
    <property type="entry name" value="RRM_ABT1_like"/>
    <property type="match status" value="1"/>
</dbReference>
<dbReference type="Pfam" id="PF06911">
    <property type="entry name" value="Senescence"/>
    <property type="match status" value="1"/>
</dbReference>
<dbReference type="InterPro" id="IPR034353">
    <property type="entry name" value="ABT1/ESF2_RRM"/>
</dbReference>
<evidence type="ECO:0000256" key="2">
    <source>
        <dbReference type="ARBA" id="ARBA00005819"/>
    </source>
</evidence>
<dbReference type="GO" id="GO:0000447">
    <property type="term" value="P:endonucleolytic cleavage in ITS1 to separate SSU-rRNA from 5.8S rRNA and LSU-rRNA from tricistronic rRNA transcript (SSU-rRNA, 5.8S rRNA, LSU-rRNA)"/>
    <property type="evidence" value="ECO:0007669"/>
    <property type="project" value="TreeGrafter"/>
</dbReference>
<accession>A0A0V1FWN9</accession>
<name>A0A0V1FWN9_TRIPS</name>
<evidence type="ECO:0000259" key="9">
    <source>
        <dbReference type="PROSITE" id="PS50102"/>
    </source>
</evidence>
<dbReference type="PROSITE" id="PS50102">
    <property type="entry name" value="RRM"/>
    <property type="match status" value="1"/>
</dbReference>
<dbReference type="InterPro" id="IPR037138">
    <property type="entry name" value="His_deacetylse_dom_sf"/>
</dbReference>
<evidence type="ECO:0000256" key="1">
    <source>
        <dbReference type="ARBA" id="ARBA00004604"/>
    </source>
</evidence>
<organism evidence="10 11">
    <name type="scientific">Trichinella pseudospiralis</name>
    <name type="common">Parasitic roundworm</name>
    <dbReference type="NCBI Taxonomy" id="6337"/>
    <lineage>
        <taxon>Eukaryota</taxon>
        <taxon>Metazoa</taxon>
        <taxon>Ecdysozoa</taxon>
        <taxon>Nematoda</taxon>
        <taxon>Enoplea</taxon>
        <taxon>Dorylaimia</taxon>
        <taxon>Trichinellida</taxon>
        <taxon>Trichinellidae</taxon>
        <taxon>Trichinella</taxon>
    </lineage>
</organism>
<dbReference type="InterPro" id="IPR023801">
    <property type="entry name" value="His_deacetylse_dom"/>
</dbReference>
<proteinExistence type="inferred from homology"/>
<dbReference type="InterPro" id="IPR009686">
    <property type="entry name" value="Senescence/spartin_C"/>
</dbReference>
<dbReference type="InterPro" id="IPR023696">
    <property type="entry name" value="Ureohydrolase_dom_sf"/>
</dbReference>
<keyword evidence="4" id="KW-0378">Hydrolase</keyword>
<dbReference type="Proteomes" id="UP000054995">
    <property type="component" value="Unassembled WGS sequence"/>
</dbReference>
<comment type="caution">
    <text evidence="10">The sequence shown here is derived from an EMBL/GenBank/DDBJ whole genome shotgun (WGS) entry which is preliminary data.</text>
</comment>
<feature type="domain" description="RRM" evidence="9">
    <location>
        <begin position="800"/>
        <end position="876"/>
    </location>
</feature>
<keyword evidence="5 8" id="KW-0694">RNA-binding</keyword>
<dbReference type="Pfam" id="PF00850">
    <property type="entry name" value="Hist_deacetyl"/>
    <property type="match status" value="1"/>
</dbReference>
<evidence type="ECO:0000256" key="8">
    <source>
        <dbReference type="PROSITE-ProRule" id="PRU00176"/>
    </source>
</evidence>
<evidence type="ECO:0000256" key="6">
    <source>
        <dbReference type="ARBA" id="ARBA00023242"/>
    </source>
</evidence>
<comment type="similarity">
    <text evidence="2">Belongs to the ESF2/ABP1 family.</text>
</comment>
<dbReference type="AlphaFoldDB" id="A0A0V1FWN9"/>
<comment type="subcellular location">
    <subcellularLocation>
        <location evidence="1">Nucleus</location>
        <location evidence="1">Nucleolus</location>
    </subcellularLocation>
</comment>
<dbReference type="GO" id="GO:0000480">
    <property type="term" value="P:endonucleolytic cleavage in 5'-ETS of tricistronic rRNA transcript (SSU-rRNA, 5.8S rRNA, LSU-rRNA)"/>
    <property type="evidence" value="ECO:0007669"/>
    <property type="project" value="TreeGrafter"/>
</dbReference>
<dbReference type="GO" id="GO:0000472">
    <property type="term" value="P:endonucleolytic cleavage to generate mature 5'-end of SSU-rRNA from (SSU-rRNA, 5.8S rRNA, LSU-rRNA)"/>
    <property type="evidence" value="ECO:0007669"/>
    <property type="project" value="TreeGrafter"/>
</dbReference>
<dbReference type="GO" id="GO:0034462">
    <property type="term" value="P:small-subunit processome assembly"/>
    <property type="evidence" value="ECO:0007669"/>
    <property type="project" value="TreeGrafter"/>
</dbReference>
<evidence type="ECO:0000256" key="3">
    <source>
        <dbReference type="ARBA" id="ARBA00020737"/>
    </source>
</evidence>
<dbReference type="GO" id="GO:0141221">
    <property type="term" value="F:histone deacetylase activity, hydrolytic mechanism"/>
    <property type="evidence" value="ECO:0007669"/>
    <property type="project" value="UniProtKB-EC"/>
</dbReference>
<dbReference type="PANTHER" id="PTHR12311:SF7">
    <property type="entry name" value="ACTIVATOR OF BASAL TRANSCRIPTION 1"/>
    <property type="match status" value="1"/>
</dbReference>
<dbReference type="InterPro" id="IPR039119">
    <property type="entry name" value="ABT1/Esf2"/>
</dbReference>
<dbReference type="CDD" id="cd09993">
    <property type="entry name" value="HDAC_classIV"/>
    <property type="match status" value="1"/>
</dbReference>
<dbReference type="SMART" id="SM00360">
    <property type="entry name" value="RRM"/>
    <property type="match status" value="1"/>
</dbReference>